<organism evidence="1">
    <name type="scientific">marine sediment metagenome</name>
    <dbReference type="NCBI Taxonomy" id="412755"/>
    <lineage>
        <taxon>unclassified sequences</taxon>
        <taxon>metagenomes</taxon>
        <taxon>ecological metagenomes</taxon>
    </lineage>
</organism>
<dbReference type="EMBL" id="LAZR01003640">
    <property type="protein sequence ID" value="KKN16178.1"/>
    <property type="molecule type" value="Genomic_DNA"/>
</dbReference>
<evidence type="ECO:0000313" key="1">
    <source>
        <dbReference type="EMBL" id="KKN16178.1"/>
    </source>
</evidence>
<protein>
    <submittedName>
        <fullName evidence="1">Uncharacterized protein</fullName>
    </submittedName>
</protein>
<accession>A0A0F9RFZ9</accession>
<reference evidence="1" key="1">
    <citation type="journal article" date="2015" name="Nature">
        <title>Complex archaea that bridge the gap between prokaryotes and eukaryotes.</title>
        <authorList>
            <person name="Spang A."/>
            <person name="Saw J.H."/>
            <person name="Jorgensen S.L."/>
            <person name="Zaremba-Niedzwiedzka K."/>
            <person name="Martijn J."/>
            <person name="Lind A.E."/>
            <person name="van Eijk R."/>
            <person name="Schleper C."/>
            <person name="Guy L."/>
            <person name="Ettema T.J."/>
        </authorList>
    </citation>
    <scope>NUCLEOTIDE SEQUENCE</scope>
</reference>
<dbReference type="AlphaFoldDB" id="A0A0F9RFZ9"/>
<proteinExistence type="predicted"/>
<name>A0A0F9RFZ9_9ZZZZ</name>
<comment type="caution">
    <text evidence="1">The sequence shown here is derived from an EMBL/GenBank/DDBJ whole genome shotgun (WGS) entry which is preliminary data.</text>
</comment>
<sequence>MNYRMSELLASESANTAATKTIDINLAKPISRITVQIKGTNNLSVPTAHPAKMISKIELVDGSMTIFSLSGIQCQALDYYQLGRMPTTVMEFRNDVMAIPTFELNFGRYLWDEVLAFDPSKFVNPQLKITHNKALGGSAPDAATLTVNAFVFDDKEISPTGYLMQKEQFSYTLVASAAQQIDLAVDYPYRSLMIQSLTGGKQPWENYNSIKLSEDHDASVLINGQKTSDLLKLFKDQPDIVEYVHALDLNGGVTCYCTPTYQVGIVGLGIDAFNGSLYSAQSYGGTFSATGDNNEHAAFMISGSNPHGAMQIPFGKPEIIEDWYNTSDIGSLILTITAGSGASGTVEIISEQIKTY</sequence>
<gene>
    <name evidence="1" type="ORF">LCGC14_0978500</name>
</gene>